<dbReference type="AlphaFoldDB" id="A0A101HKW8"/>
<comment type="caution">
    <text evidence="2">The sequence shown here is derived from an EMBL/GenBank/DDBJ whole genome shotgun (WGS) entry which is preliminary data.</text>
</comment>
<organism evidence="2 3">
    <name type="scientific">Proteiniphilum acetatigenes</name>
    <dbReference type="NCBI Taxonomy" id="294710"/>
    <lineage>
        <taxon>Bacteria</taxon>
        <taxon>Pseudomonadati</taxon>
        <taxon>Bacteroidota</taxon>
        <taxon>Bacteroidia</taxon>
        <taxon>Bacteroidales</taxon>
        <taxon>Dysgonomonadaceae</taxon>
        <taxon>Proteiniphilum</taxon>
    </lineage>
</organism>
<name>A0A101HKW8_9BACT</name>
<dbReference type="EMBL" id="LGGN01000009">
    <property type="protein sequence ID" value="KUK78698.1"/>
    <property type="molecule type" value="Genomic_DNA"/>
</dbReference>
<proteinExistence type="predicted"/>
<reference evidence="3" key="1">
    <citation type="journal article" date="2015" name="MBio">
        <title>Genome-Resolved Metagenomic Analysis Reveals Roles for Candidate Phyla and Other Microbial Community Members in Biogeochemical Transformations in Oil Reservoirs.</title>
        <authorList>
            <person name="Hu P."/>
            <person name="Tom L."/>
            <person name="Singh A."/>
            <person name="Thomas B.C."/>
            <person name="Baker B.J."/>
            <person name="Piceno Y.M."/>
            <person name="Andersen G.L."/>
            <person name="Banfield J.F."/>
        </authorList>
    </citation>
    <scope>NUCLEOTIDE SEQUENCE [LARGE SCALE GENOMIC DNA]</scope>
</reference>
<gene>
    <name evidence="2" type="ORF">XD92_0113</name>
</gene>
<evidence type="ECO:0000313" key="3">
    <source>
        <dbReference type="Proteomes" id="UP000053860"/>
    </source>
</evidence>
<accession>A0A101HKW8</accession>
<sequence>MSKKQNPQILSPENYIRQRARKLPIFKCYINEGWDEGGLAQVTIARQHVNGNITYCSYLVDLHCLGIKDTLFDFNIPEEHFNQVVDRMSEEYELVETDYALVHNIIYAGWEFAEEIGFKPHKDFLSTTQYMLDEDNETIPIIEIHCGDKDGIPLYVQGPFEDDAIANRIMSQLEKKLGAGNFHYILKVDSLPFDDWDEEEEDKEDDEDDEEELDVDDDDLPFGGIDWEDEEDDDDEDWEEDAGMIFYREYARNSYEENARLFLALSQYLDEVKWDQEEAEYDDEQDENLTRLIALSVLLYHEIIQEEELEKWLDRWTDESLRYSVTDDSLYEMLGLPDKSSLTPKDIAYIRRESDSGKLYKYLLKRWGDLPYLYTMKIQEMEDSLFRNEEIAAARLKFPDYGLIKLLDMMNRTPEGRIKEDELLYESVFGNRKEITPLEYVCLQAMRLDYFVSKKNFAGVESIYFMVDDQFADENQDEQIGTFLSIILATRISMLRIYLKSEREA</sequence>
<protein>
    <submittedName>
        <fullName evidence="2">Uncharacterized protein</fullName>
    </submittedName>
</protein>
<feature type="region of interest" description="Disordered" evidence="1">
    <location>
        <begin position="195"/>
        <end position="237"/>
    </location>
</feature>
<evidence type="ECO:0000256" key="1">
    <source>
        <dbReference type="SAM" id="MobiDB-lite"/>
    </source>
</evidence>
<evidence type="ECO:0000313" key="2">
    <source>
        <dbReference type="EMBL" id="KUK78698.1"/>
    </source>
</evidence>
<dbReference type="Proteomes" id="UP000053860">
    <property type="component" value="Unassembled WGS sequence"/>
</dbReference>